<evidence type="ECO:0000256" key="6">
    <source>
        <dbReference type="RuleBase" id="RU361235"/>
    </source>
</evidence>
<dbReference type="GeneID" id="102378896"/>
<keyword evidence="8" id="KW-1185">Reference proteome</keyword>
<keyword evidence="6" id="KW-0732">Signal</keyword>
<dbReference type="InterPro" id="IPR019819">
    <property type="entry name" value="Carboxylesterase_B_CS"/>
</dbReference>
<dbReference type="PROSITE" id="PS00122">
    <property type="entry name" value="CARBOXYLESTERASE_B_1"/>
    <property type="match status" value="1"/>
</dbReference>
<dbReference type="InterPro" id="IPR050654">
    <property type="entry name" value="AChE-related_enzymes"/>
</dbReference>
<feature type="signal peptide" evidence="6">
    <location>
        <begin position="1"/>
        <end position="20"/>
    </location>
</feature>
<evidence type="ECO:0000259" key="7">
    <source>
        <dbReference type="Pfam" id="PF00135"/>
    </source>
</evidence>
<dbReference type="InterPro" id="IPR000997">
    <property type="entry name" value="Cholinesterase"/>
</dbReference>
<dbReference type="FunFam" id="3.40.50.1820:FF:000029">
    <property type="entry name" value="Acetylcholinesterase"/>
    <property type="match status" value="1"/>
</dbReference>
<feature type="active site" description="Acyl-ester intermediate" evidence="5">
    <location>
        <position position="218"/>
    </location>
</feature>
<reference evidence="9" key="1">
    <citation type="submission" date="2025-08" db="UniProtKB">
        <authorList>
            <consortium name="RefSeq"/>
        </authorList>
    </citation>
    <scope>IDENTIFICATION</scope>
</reference>
<dbReference type="PROSITE" id="PS00941">
    <property type="entry name" value="CARBOXYLESTERASE_B_2"/>
    <property type="match status" value="1"/>
</dbReference>
<dbReference type="PRINTS" id="PR00878">
    <property type="entry name" value="CHOLNESTRASE"/>
</dbReference>
<evidence type="ECO:0000256" key="3">
    <source>
        <dbReference type="ARBA" id="ARBA00022801"/>
    </source>
</evidence>
<feature type="chain" id="PRO_5017847926" description="Carboxylic ester hydrolase" evidence="6">
    <location>
        <begin position="21"/>
        <end position="596"/>
    </location>
</feature>
<evidence type="ECO:0000256" key="2">
    <source>
        <dbReference type="ARBA" id="ARBA00022487"/>
    </source>
</evidence>
<dbReference type="GO" id="GO:0019695">
    <property type="term" value="P:choline metabolic process"/>
    <property type="evidence" value="ECO:0007669"/>
    <property type="project" value="TreeGrafter"/>
</dbReference>
<dbReference type="GO" id="GO:0003990">
    <property type="term" value="F:acetylcholinesterase activity"/>
    <property type="evidence" value="ECO:0007669"/>
    <property type="project" value="TreeGrafter"/>
</dbReference>
<dbReference type="Pfam" id="PF00135">
    <property type="entry name" value="COesterase"/>
    <property type="match status" value="1"/>
</dbReference>
<keyword evidence="3 6" id="KW-0378">Hydrolase</keyword>
<sequence length="596" mass="64647">MLGLLPAVTCLLFFSQPGSSSTSDGDGTVVNTTSGPIQGRRLSAGSGTVTAFLGIPYAEPPLEALRFQKPLPHKPWTNILDTTSFRSPCPQPPLIGWPDSSMWMPKTPYSEDCLFLNIWVPHPRPSSPVPILIWIHGGGFFMGASSVDLYDGRYLATTESVIVASMNYRLGALGFLSLPPTAPGNAGLWDQQLALRWLRDNAAAFGGDLSRLTLFGQSAGGASIDFHLLSPSSRPLFSRAVIQSGASSSTWAWIDPEEAKQRVQALGLLLGCPEANDIALVGCLQGKEVGEILKHQMSVGRHQSLIHLSFVPTTDGDFLPDAPWKLVKAGHNQSMPILVGFTTNEGSNFLISSYFPFDLEDASQIGWEKLLKVLGQMLQGTPEHVIEAIALQYSPAEQGTTRYRWAMEQIISDMLIACGVVDVAQRESEAQSPVYAYTFAYRPRKLSSPEWTGVPHGSDLLFLFGTQAAGNQNFTEAEAALSRRVMWYWAEFARSGNPTGAGSSGEQWPPYTTTEQNFLRISMEEPRVASPSPAQSCGFLMPLIMKQLEAPTGSSLPQTSTSSGACSDGKAHFQNSAPWTLCNPRAEETCEGLRPT</sequence>
<name>A0A3Q0HQI4_ALLSI</name>
<keyword evidence="4" id="KW-1015">Disulfide bond</keyword>
<dbReference type="InterPro" id="IPR002018">
    <property type="entry name" value="CarbesteraseB"/>
</dbReference>
<dbReference type="GO" id="GO:0006581">
    <property type="term" value="P:acetylcholine catabolic process"/>
    <property type="evidence" value="ECO:0007669"/>
    <property type="project" value="TreeGrafter"/>
</dbReference>
<dbReference type="SUPFAM" id="SSF53474">
    <property type="entry name" value="alpha/beta-Hydrolases"/>
    <property type="match status" value="1"/>
</dbReference>
<dbReference type="PANTHER" id="PTHR43918">
    <property type="entry name" value="ACETYLCHOLINESTERASE"/>
    <property type="match status" value="1"/>
</dbReference>
<dbReference type="Proteomes" id="UP000189705">
    <property type="component" value="Unplaced"/>
</dbReference>
<feature type="domain" description="Carboxylesterase type B" evidence="7">
    <location>
        <begin position="28"/>
        <end position="539"/>
    </location>
</feature>
<evidence type="ECO:0000256" key="4">
    <source>
        <dbReference type="ARBA" id="ARBA00023157"/>
    </source>
</evidence>
<dbReference type="EC" id="3.1.1.-" evidence="6"/>
<dbReference type="CDD" id="cd00312">
    <property type="entry name" value="Esterase_lipase"/>
    <property type="match status" value="1"/>
</dbReference>
<dbReference type="InterPro" id="IPR029058">
    <property type="entry name" value="AB_hydrolase_fold"/>
</dbReference>
<dbReference type="PANTHER" id="PTHR43918:SF4">
    <property type="entry name" value="CARBOXYLIC ESTER HYDROLASE"/>
    <property type="match status" value="1"/>
</dbReference>
<organism evidence="8 9">
    <name type="scientific">Alligator sinensis</name>
    <name type="common">Chinese alligator</name>
    <dbReference type="NCBI Taxonomy" id="38654"/>
    <lineage>
        <taxon>Eukaryota</taxon>
        <taxon>Metazoa</taxon>
        <taxon>Chordata</taxon>
        <taxon>Craniata</taxon>
        <taxon>Vertebrata</taxon>
        <taxon>Euteleostomi</taxon>
        <taxon>Archelosauria</taxon>
        <taxon>Archosauria</taxon>
        <taxon>Crocodylia</taxon>
        <taxon>Alligatoridae</taxon>
        <taxon>Alligatorinae</taxon>
        <taxon>Alligator</taxon>
    </lineage>
</organism>
<dbReference type="KEGG" id="asn:102378896"/>
<evidence type="ECO:0000313" key="9">
    <source>
        <dbReference type="RefSeq" id="XP_025072793.1"/>
    </source>
</evidence>
<evidence type="ECO:0000256" key="1">
    <source>
        <dbReference type="ARBA" id="ARBA00005964"/>
    </source>
</evidence>
<dbReference type="InterPro" id="IPR019826">
    <property type="entry name" value="Carboxylesterase_B_AS"/>
</dbReference>
<feature type="active site" description="Charge relay system" evidence="5">
    <location>
        <position position="345"/>
    </location>
</feature>
<proteinExistence type="inferred from homology"/>
<dbReference type="GO" id="GO:0005886">
    <property type="term" value="C:plasma membrane"/>
    <property type="evidence" value="ECO:0007669"/>
    <property type="project" value="TreeGrafter"/>
</dbReference>
<keyword evidence="2" id="KW-0719">Serine esterase</keyword>
<dbReference type="STRING" id="38654.A0A3Q0HQI4"/>
<dbReference type="GO" id="GO:0005615">
    <property type="term" value="C:extracellular space"/>
    <property type="evidence" value="ECO:0007669"/>
    <property type="project" value="TreeGrafter"/>
</dbReference>
<comment type="similarity">
    <text evidence="1 6">Belongs to the type-B carboxylesterase/lipase family.</text>
</comment>
<protein>
    <recommendedName>
        <fullName evidence="6">Carboxylic ester hydrolase</fullName>
        <ecNumber evidence="6">3.1.1.-</ecNumber>
    </recommendedName>
</protein>
<dbReference type="Gene3D" id="3.40.50.1820">
    <property type="entry name" value="alpha/beta hydrolase"/>
    <property type="match status" value="1"/>
</dbReference>
<feature type="active site" description="Charge relay system" evidence="5">
    <location>
        <position position="456"/>
    </location>
</feature>
<dbReference type="AlphaFoldDB" id="A0A3Q0HQI4"/>
<accession>A0A3Q0HQI4</accession>
<evidence type="ECO:0000256" key="5">
    <source>
        <dbReference type="PIRSR" id="PIRSR600997-1"/>
    </source>
</evidence>
<gene>
    <name evidence="9" type="primary">LOC102378896</name>
</gene>
<evidence type="ECO:0000313" key="8">
    <source>
        <dbReference type="Proteomes" id="UP000189705"/>
    </source>
</evidence>
<dbReference type="InParanoid" id="A0A3Q0HQI4"/>
<dbReference type="RefSeq" id="XP_025072793.1">
    <property type="nucleotide sequence ID" value="XM_025217008.1"/>
</dbReference>